<keyword evidence="3" id="KW-1185">Reference proteome</keyword>
<dbReference type="EMBL" id="FMVW01000009">
    <property type="protein sequence ID" value="SCZ44244.1"/>
    <property type="molecule type" value="Genomic_DNA"/>
</dbReference>
<evidence type="ECO:0000259" key="1">
    <source>
        <dbReference type="PROSITE" id="PS51186"/>
    </source>
</evidence>
<dbReference type="CDD" id="cd04301">
    <property type="entry name" value="NAT_SF"/>
    <property type="match status" value="1"/>
</dbReference>
<dbReference type="InterPro" id="IPR000182">
    <property type="entry name" value="GNAT_dom"/>
</dbReference>
<feature type="domain" description="N-acetyltransferase" evidence="1">
    <location>
        <begin position="4"/>
        <end position="159"/>
    </location>
</feature>
<dbReference type="AlphaFoldDB" id="A0A1G5P3W2"/>
<sequence>MGKLQIRDQNEADRTAVKELVRQAFLHKPYAAGSEAFIIDALWKRGMATIALVAEADGRILGQAAFSPVTITGSDGQVTTGWHGLGPIAVLPEVQKKGVGSVLMEVGLTKLRALGSEGCVLVGDPAYYERFGFENLPQLQIPGVPAENLLALPFTDTLPAGEVVFDEAFQATS</sequence>
<proteinExistence type="predicted"/>
<dbReference type="RefSeq" id="WP_092815489.1">
    <property type="nucleotide sequence ID" value="NZ_FMVW01000009.1"/>
</dbReference>
<name>A0A1G5P3W2_AFIMA</name>
<dbReference type="PANTHER" id="PTHR43617">
    <property type="entry name" value="L-AMINO ACID N-ACETYLTRANSFERASE"/>
    <property type="match status" value="1"/>
</dbReference>
<dbReference type="PANTHER" id="PTHR43617:SF2">
    <property type="entry name" value="UPF0039 PROTEIN SLL0451"/>
    <property type="match status" value="1"/>
</dbReference>
<reference evidence="2 3" key="1">
    <citation type="submission" date="2016-10" db="EMBL/GenBank/DDBJ databases">
        <authorList>
            <person name="de Groot N.N."/>
        </authorList>
    </citation>
    <scope>NUCLEOTIDE SEQUENCE [LARGE SCALE GENOMIC DNA]</scope>
    <source>
        <strain evidence="2 3">DSM 2698</strain>
    </source>
</reference>
<dbReference type="STRING" id="1120955.SAMN03080610_03159"/>
<dbReference type="OrthoDB" id="9797178at2"/>
<dbReference type="Proteomes" id="UP000199347">
    <property type="component" value="Unassembled WGS sequence"/>
</dbReference>
<dbReference type="Pfam" id="PF13527">
    <property type="entry name" value="Acetyltransf_9"/>
    <property type="match status" value="1"/>
</dbReference>
<dbReference type="GO" id="GO:0016747">
    <property type="term" value="F:acyltransferase activity, transferring groups other than amino-acyl groups"/>
    <property type="evidence" value="ECO:0007669"/>
    <property type="project" value="InterPro"/>
</dbReference>
<dbReference type="Gene3D" id="3.40.630.30">
    <property type="match status" value="1"/>
</dbReference>
<accession>A0A1G5P3W2</accession>
<organism evidence="2 3">
    <name type="scientific">Afifella marina DSM 2698</name>
    <dbReference type="NCBI Taxonomy" id="1120955"/>
    <lineage>
        <taxon>Bacteria</taxon>
        <taxon>Pseudomonadati</taxon>
        <taxon>Pseudomonadota</taxon>
        <taxon>Alphaproteobacteria</taxon>
        <taxon>Hyphomicrobiales</taxon>
        <taxon>Afifellaceae</taxon>
        <taxon>Afifella</taxon>
    </lineage>
</organism>
<protein>
    <submittedName>
        <fullName evidence="2">Putative acetyltransferase</fullName>
    </submittedName>
</protein>
<keyword evidence="2" id="KW-0808">Transferase</keyword>
<dbReference type="SUPFAM" id="SSF55729">
    <property type="entry name" value="Acyl-CoA N-acyltransferases (Nat)"/>
    <property type="match status" value="1"/>
</dbReference>
<dbReference type="PROSITE" id="PS51186">
    <property type="entry name" value="GNAT"/>
    <property type="match status" value="1"/>
</dbReference>
<gene>
    <name evidence="2" type="ORF">SAMN03080610_03159</name>
</gene>
<dbReference type="InterPro" id="IPR016181">
    <property type="entry name" value="Acyl_CoA_acyltransferase"/>
</dbReference>
<evidence type="ECO:0000313" key="3">
    <source>
        <dbReference type="Proteomes" id="UP000199347"/>
    </source>
</evidence>
<evidence type="ECO:0000313" key="2">
    <source>
        <dbReference type="EMBL" id="SCZ44244.1"/>
    </source>
</evidence>
<dbReference type="InterPro" id="IPR050276">
    <property type="entry name" value="MshD_Acetyltransferase"/>
</dbReference>